<accession>A0A2A5IDV5</accession>
<evidence type="ECO:0000313" key="1">
    <source>
        <dbReference type="EMBL" id="PCK15515.1"/>
    </source>
</evidence>
<organism evidence="1 2">
    <name type="scientific">Bacillus pumilus</name>
    <name type="common">Bacillus mesentericus</name>
    <dbReference type="NCBI Taxonomy" id="1408"/>
    <lineage>
        <taxon>Bacteria</taxon>
        <taxon>Bacillati</taxon>
        <taxon>Bacillota</taxon>
        <taxon>Bacilli</taxon>
        <taxon>Bacillales</taxon>
        <taxon>Bacillaceae</taxon>
        <taxon>Bacillus</taxon>
    </lineage>
</organism>
<comment type="caution">
    <text evidence="1">The sequence shown here is derived from an EMBL/GenBank/DDBJ whole genome shotgun (WGS) entry which is preliminary data.</text>
</comment>
<evidence type="ECO:0000313" key="2">
    <source>
        <dbReference type="Proteomes" id="UP000228754"/>
    </source>
</evidence>
<dbReference type="OrthoDB" id="9895530at2"/>
<dbReference type="EMBL" id="NKHG01000221">
    <property type="protein sequence ID" value="PCK15515.1"/>
    <property type="molecule type" value="Genomic_DNA"/>
</dbReference>
<gene>
    <name evidence="1" type="ORF">CEY02_20580</name>
</gene>
<protein>
    <submittedName>
        <fullName evidence="1">Uncharacterized protein</fullName>
    </submittedName>
</protein>
<reference evidence="1 2" key="1">
    <citation type="submission" date="2017-06" db="EMBL/GenBank/DDBJ databases">
        <title>Draft Genome Sequence of Bacillus sp Strain 36R Isolated from saline sediment at Atanasia, Sonora, Mexico.</title>
        <authorList>
            <person name="Sanchez Diaz R."/>
            <person name="Quiroz Macias M.E."/>
            <person name="Ibarra Gamez J.C."/>
            <person name="Enciso Ibarra J."/>
            <person name="Gomez Gil B."/>
            <person name="Galaviz Silva L."/>
        </authorList>
    </citation>
    <scope>NUCLEOTIDE SEQUENCE [LARGE SCALE GENOMIC DNA]</scope>
    <source>
        <strain evidence="1 2">36R_ATNSAL</strain>
    </source>
</reference>
<dbReference type="AlphaFoldDB" id="A0A2A5IDV5"/>
<dbReference type="Proteomes" id="UP000228754">
    <property type="component" value="Unassembled WGS sequence"/>
</dbReference>
<proteinExistence type="predicted"/>
<name>A0A2A5IDV5_BACPU</name>
<sequence length="71" mass="8023">MAKFRTCFVISADTFLEVDNVKDAEAAYKKAELVMTPYDLTTDITLKIGDRELKLEAGCLDITFEDVEEID</sequence>